<dbReference type="PATRIC" id="fig|1303.44.peg.1406"/>
<keyword evidence="1" id="KW-0175">Coiled coil</keyword>
<evidence type="ECO:0000313" key="3">
    <source>
        <dbReference type="Proteomes" id="UP000028098"/>
    </source>
</evidence>
<dbReference type="AlphaFoldDB" id="A0A081R2V8"/>
<accession>A0A081R2V8</accession>
<evidence type="ECO:0000313" key="2">
    <source>
        <dbReference type="EMBL" id="KEQ49531.1"/>
    </source>
</evidence>
<organism evidence="2 3">
    <name type="scientific">Streptococcus oralis</name>
    <dbReference type="NCBI Taxonomy" id="1303"/>
    <lineage>
        <taxon>Bacteria</taxon>
        <taxon>Bacillati</taxon>
        <taxon>Bacillota</taxon>
        <taxon>Bacilli</taxon>
        <taxon>Lactobacillales</taxon>
        <taxon>Streptococcaceae</taxon>
        <taxon>Streptococcus</taxon>
    </lineage>
</organism>
<feature type="coiled-coil region" evidence="1">
    <location>
        <begin position="56"/>
        <end position="83"/>
    </location>
</feature>
<name>A0A081R2V8_STROR</name>
<protein>
    <submittedName>
        <fullName evidence="2">Uncharacterized protein</fullName>
    </submittedName>
</protein>
<dbReference type="Proteomes" id="UP000028098">
    <property type="component" value="Unassembled WGS sequence"/>
</dbReference>
<reference evidence="2 3" key="1">
    <citation type="submission" date="2014-05" db="EMBL/GenBank/DDBJ databases">
        <authorList>
            <person name="Daugherty S.C."/>
            <person name="Tallon L.J."/>
            <person name="Sadzewicz L."/>
            <person name="Kilian M."/>
            <person name="Tettelin H."/>
        </authorList>
    </citation>
    <scope>NUCLEOTIDE SEQUENCE [LARGE SCALE GENOMIC DNA]</scope>
    <source>
        <strain evidence="2 3">SK143</strain>
    </source>
</reference>
<dbReference type="EMBL" id="JPGB01000006">
    <property type="protein sequence ID" value="KEQ49531.1"/>
    <property type="molecule type" value="Genomic_DNA"/>
</dbReference>
<sequence>MTIRRAPTLKTGTFSRFQFGESEREDILYKKQLKKPHAQKFGDREREELQYKKKALKSHRGKYKKIEKEVKNMTTKKATSSQQVLLSAKKLAELGNELTDIMNVLEMNNLALEGLEFALQKDTTTFLWLAKKYTDTAYAQNEKLYERLDDIAFLLLNNDDAKELEAYHD</sequence>
<comment type="caution">
    <text evidence="2">The sequence shown here is derived from an EMBL/GenBank/DDBJ whole genome shotgun (WGS) entry which is preliminary data.</text>
</comment>
<evidence type="ECO:0000256" key="1">
    <source>
        <dbReference type="SAM" id="Coils"/>
    </source>
</evidence>
<proteinExistence type="predicted"/>
<gene>
    <name evidence="2" type="ORF">SK143_1473</name>
</gene>